<reference evidence="2 3" key="1">
    <citation type="journal article" date="2023" name="Nucleic Acids Res.">
        <title>The hologenome of Daphnia magna reveals possible DNA methylation and microbiome-mediated evolution of the host genome.</title>
        <authorList>
            <person name="Chaturvedi A."/>
            <person name="Li X."/>
            <person name="Dhandapani V."/>
            <person name="Marshall H."/>
            <person name="Kissane S."/>
            <person name="Cuenca-Cambronero M."/>
            <person name="Asole G."/>
            <person name="Calvet F."/>
            <person name="Ruiz-Romero M."/>
            <person name="Marangio P."/>
            <person name="Guigo R."/>
            <person name="Rago D."/>
            <person name="Mirbahai L."/>
            <person name="Eastwood N."/>
            <person name="Colbourne J.K."/>
            <person name="Zhou J."/>
            <person name="Mallon E."/>
            <person name="Orsini L."/>
        </authorList>
    </citation>
    <scope>NUCLEOTIDE SEQUENCE [LARGE SCALE GENOMIC DNA]</scope>
    <source>
        <strain evidence="2">LRV0_1</strain>
    </source>
</reference>
<accession>A0ABQ9Z4N6</accession>
<feature type="compositionally biased region" description="Low complexity" evidence="1">
    <location>
        <begin position="24"/>
        <end position="39"/>
    </location>
</feature>
<organism evidence="2 3">
    <name type="scientific">Daphnia magna</name>
    <dbReference type="NCBI Taxonomy" id="35525"/>
    <lineage>
        <taxon>Eukaryota</taxon>
        <taxon>Metazoa</taxon>
        <taxon>Ecdysozoa</taxon>
        <taxon>Arthropoda</taxon>
        <taxon>Crustacea</taxon>
        <taxon>Branchiopoda</taxon>
        <taxon>Diplostraca</taxon>
        <taxon>Cladocera</taxon>
        <taxon>Anomopoda</taxon>
        <taxon>Daphniidae</taxon>
        <taxon>Daphnia</taxon>
    </lineage>
</organism>
<protein>
    <submittedName>
        <fullName evidence="2">Uncharacterized protein</fullName>
    </submittedName>
</protein>
<dbReference type="EMBL" id="JAOYFB010000002">
    <property type="protein sequence ID" value="KAK4007867.1"/>
    <property type="molecule type" value="Genomic_DNA"/>
</dbReference>
<comment type="caution">
    <text evidence="2">The sequence shown here is derived from an EMBL/GenBank/DDBJ whole genome shotgun (WGS) entry which is preliminary data.</text>
</comment>
<keyword evidence="3" id="KW-1185">Reference proteome</keyword>
<gene>
    <name evidence="2" type="ORF">OUZ56_013016</name>
</gene>
<name>A0ABQ9Z4N6_9CRUS</name>
<proteinExistence type="predicted"/>
<sequence>MAKRQFVNESLNIGQDDDARDQVARASSVSSSNVPQNANSRCRWAIAERKRRRPQSARGSDVLFCAGAVYIQRAAMLHIKTRSVLINLTRHCLRPTSIGVLDDVVQLNANVEKENKE</sequence>
<dbReference type="Proteomes" id="UP001234178">
    <property type="component" value="Unassembled WGS sequence"/>
</dbReference>
<feature type="region of interest" description="Disordered" evidence="1">
    <location>
        <begin position="17"/>
        <end position="39"/>
    </location>
</feature>
<evidence type="ECO:0000256" key="1">
    <source>
        <dbReference type="SAM" id="MobiDB-lite"/>
    </source>
</evidence>
<evidence type="ECO:0000313" key="3">
    <source>
        <dbReference type="Proteomes" id="UP001234178"/>
    </source>
</evidence>
<evidence type="ECO:0000313" key="2">
    <source>
        <dbReference type="EMBL" id="KAK4007867.1"/>
    </source>
</evidence>